<dbReference type="InterPro" id="IPR036291">
    <property type="entry name" value="NAD(P)-bd_dom_sf"/>
</dbReference>
<dbReference type="PANTHER" id="PTHR43796:SF2">
    <property type="entry name" value="CARBOXYNORSPERMIDINE SYNTHASE"/>
    <property type="match status" value="1"/>
</dbReference>
<dbReference type="Gene3D" id="3.40.50.720">
    <property type="entry name" value="NAD(P)-binding Rossmann-like Domain"/>
    <property type="match status" value="1"/>
</dbReference>
<accession>A0AA39D1W3</accession>
<dbReference type="AlphaFoldDB" id="A0AA39D1W3"/>
<reference evidence="2" key="1">
    <citation type="submission" date="2022-10" db="EMBL/GenBank/DDBJ databases">
        <title>Culturing micro-colonial fungi from biological soil crusts in the Mojave desert and describing Neophaeococcomyces mojavensis, and introducing the new genera and species Taxawa tesnikishii.</title>
        <authorList>
            <person name="Kurbessoian T."/>
            <person name="Stajich J.E."/>
        </authorList>
    </citation>
    <scope>NUCLEOTIDE SEQUENCE</scope>
    <source>
        <strain evidence="2">TK_35</strain>
    </source>
</reference>
<dbReference type="SUPFAM" id="SSF51735">
    <property type="entry name" value="NAD(P)-binding Rossmann-fold domains"/>
    <property type="match status" value="1"/>
</dbReference>
<name>A0AA39D1W3_9EURO</name>
<gene>
    <name evidence="2" type="ORF">H2204_003352</name>
</gene>
<comment type="caution">
    <text evidence="2">The sequence shown here is derived from an EMBL/GenBank/DDBJ whole genome shotgun (WGS) entry which is preliminary data.</text>
</comment>
<evidence type="ECO:0000313" key="3">
    <source>
        <dbReference type="Proteomes" id="UP001172681"/>
    </source>
</evidence>
<proteinExistence type="predicted"/>
<dbReference type="Pfam" id="PF03435">
    <property type="entry name" value="Sacchrp_dh_NADP"/>
    <property type="match status" value="1"/>
</dbReference>
<keyword evidence="3" id="KW-1185">Reference proteome</keyword>
<dbReference type="InterPro" id="IPR005097">
    <property type="entry name" value="Sacchrp_dh_NADP-bd"/>
</dbReference>
<dbReference type="EMBL" id="JAPDRN010000015">
    <property type="protein sequence ID" value="KAJ9640127.1"/>
    <property type="molecule type" value="Genomic_DNA"/>
</dbReference>
<dbReference type="PANTHER" id="PTHR43796">
    <property type="entry name" value="CARBOXYNORSPERMIDINE SYNTHASE"/>
    <property type="match status" value="1"/>
</dbReference>
<dbReference type="Proteomes" id="UP001172681">
    <property type="component" value="Unassembled WGS sequence"/>
</dbReference>
<evidence type="ECO:0000313" key="2">
    <source>
        <dbReference type="EMBL" id="KAJ9640127.1"/>
    </source>
</evidence>
<feature type="domain" description="Saccharopine dehydrogenase NADP binding" evidence="1">
    <location>
        <begin position="11"/>
        <end position="132"/>
    </location>
</feature>
<protein>
    <recommendedName>
        <fullName evidence="1">Saccharopine dehydrogenase NADP binding domain-containing protein</fullName>
    </recommendedName>
</protein>
<evidence type="ECO:0000259" key="1">
    <source>
        <dbReference type="Pfam" id="PF03435"/>
    </source>
</evidence>
<organism evidence="2 3">
    <name type="scientific">Knufia peltigerae</name>
    <dbReference type="NCBI Taxonomy" id="1002370"/>
    <lineage>
        <taxon>Eukaryota</taxon>
        <taxon>Fungi</taxon>
        <taxon>Dikarya</taxon>
        <taxon>Ascomycota</taxon>
        <taxon>Pezizomycotina</taxon>
        <taxon>Eurotiomycetes</taxon>
        <taxon>Chaetothyriomycetidae</taxon>
        <taxon>Chaetothyriales</taxon>
        <taxon>Trichomeriaceae</taxon>
        <taxon>Knufia</taxon>
    </lineage>
</organism>
<dbReference type="Gene3D" id="3.30.360.10">
    <property type="entry name" value="Dihydrodipicolinate Reductase, domain 2"/>
    <property type="match status" value="1"/>
</dbReference>
<sequence length="456" mass="48705">MSNTHHAQKRVVFIGAAGGVCQVAVKCFAAASTVPLVLSDINTAVLDSLQAELPSGRATTLKLDLFDPVALRDAIKGAGLVVLGAGPYMRTAEPVIKGCIEAKIPYLDFDDDVESTQVSLDLHETAKEAGIPCFINCGASPGMTNVMALDVAKELDSIDVLDICWLTGHGGFYAGKAVLEHLLHIAAGPCLTWENGRPTVHETFLETTYVPMVGSAGEQPLHETAHPEPITLVRAFPKANRIRCMGGLDPPLKMGIARGLATAHRRGDITIEDAVEFYDRLRSDQIASKDWVQVLLGSNPGLLAGPLSAAGLWQRATNVGRSLGPMFYALTGVFEQIWKGEVTMSQLVNFVRQASKGETVPYKGALLVRATGTHNGHPAVAIKRTPTCGEGSGLFRSVSHVTGVACAAFMVLALEDSDKTRSGVFAPEDWVEPQVFYKMLEQVGVPSHDIIESPTS</sequence>